<evidence type="ECO:0000313" key="2">
    <source>
        <dbReference type="EMBL" id="ETE66059.1"/>
    </source>
</evidence>
<keyword evidence="3" id="KW-1185">Reference proteome</keyword>
<dbReference type="EMBL" id="AZIM01001672">
    <property type="protein sequence ID" value="ETE66059.1"/>
    <property type="molecule type" value="Genomic_DNA"/>
</dbReference>
<gene>
    <name evidence="2" type="primary">SLC12A3</name>
    <name evidence="2" type="ORF">L345_08167</name>
</gene>
<sequence>MADQTKDQSFLHRHLSRGLENWSTSPYAGLGRMKPNILVLGYKNNWQAAHPQTVEEYIGILQ</sequence>
<evidence type="ECO:0000313" key="3">
    <source>
        <dbReference type="Proteomes" id="UP000018936"/>
    </source>
</evidence>
<dbReference type="OrthoDB" id="2020542at2759"/>
<comment type="caution">
    <text evidence="2">The sequence shown here is derived from an EMBL/GenBank/DDBJ whole genome shotgun (WGS) entry which is preliminary data.</text>
</comment>
<feature type="domain" description="SLC12A transporter C-terminal" evidence="1">
    <location>
        <begin position="28"/>
        <end position="62"/>
    </location>
</feature>
<dbReference type="AlphaFoldDB" id="V8NV04"/>
<name>V8NV04_OPHHA</name>
<dbReference type="GO" id="GO:0016020">
    <property type="term" value="C:membrane"/>
    <property type="evidence" value="ECO:0007669"/>
    <property type="project" value="InterPro"/>
</dbReference>
<accession>V8NV04</accession>
<proteinExistence type="predicted"/>
<dbReference type="GO" id="GO:0022857">
    <property type="term" value="F:transmembrane transporter activity"/>
    <property type="evidence" value="ECO:0007669"/>
    <property type="project" value="InterPro"/>
</dbReference>
<organism evidence="2 3">
    <name type="scientific">Ophiophagus hannah</name>
    <name type="common">King cobra</name>
    <name type="synonym">Naja hannah</name>
    <dbReference type="NCBI Taxonomy" id="8665"/>
    <lineage>
        <taxon>Eukaryota</taxon>
        <taxon>Metazoa</taxon>
        <taxon>Chordata</taxon>
        <taxon>Craniata</taxon>
        <taxon>Vertebrata</taxon>
        <taxon>Euteleostomi</taxon>
        <taxon>Lepidosauria</taxon>
        <taxon>Squamata</taxon>
        <taxon>Bifurcata</taxon>
        <taxon>Unidentata</taxon>
        <taxon>Episquamata</taxon>
        <taxon>Toxicofera</taxon>
        <taxon>Serpentes</taxon>
        <taxon>Colubroidea</taxon>
        <taxon>Elapidae</taxon>
        <taxon>Elapinae</taxon>
        <taxon>Ophiophagus</taxon>
    </lineage>
</organism>
<reference evidence="2 3" key="1">
    <citation type="journal article" date="2013" name="Proc. Natl. Acad. Sci. U.S.A.">
        <title>The king cobra genome reveals dynamic gene evolution and adaptation in the snake venom system.</title>
        <authorList>
            <person name="Vonk F.J."/>
            <person name="Casewell N.R."/>
            <person name="Henkel C.V."/>
            <person name="Heimberg A.M."/>
            <person name="Jansen H.J."/>
            <person name="McCleary R.J."/>
            <person name="Kerkkamp H.M."/>
            <person name="Vos R.A."/>
            <person name="Guerreiro I."/>
            <person name="Calvete J.J."/>
            <person name="Wuster W."/>
            <person name="Woods A.E."/>
            <person name="Logan J.M."/>
            <person name="Harrison R.A."/>
            <person name="Castoe T.A."/>
            <person name="de Koning A.P."/>
            <person name="Pollock D.D."/>
            <person name="Yandell M."/>
            <person name="Calderon D."/>
            <person name="Renjifo C."/>
            <person name="Currier R.B."/>
            <person name="Salgado D."/>
            <person name="Pla D."/>
            <person name="Sanz L."/>
            <person name="Hyder A.S."/>
            <person name="Ribeiro J.M."/>
            <person name="Arntzen J.W."/>
            <person name="van den Thillart G.E."/>
            <person name="Boetzer M."/>
            <person name="Pirovano W."/>
            <person name="Dirks R.P."/>
            <person name="Spaink H.P."/>
            <person name="Duboule D."/>
            <person name="McGlinn E."/>
            <person name="Kini R.M."/>
            <person name="Richardson M.K."/>
        </authorList>
    </citation>
    <scope>NUCLEOTIDE SEQUENCE</scope>
    <source>
        <tissue evidence="2">Blood</tissue>
    </source>
</reference>
<feature type="non-terminal residue" evidence="2">
    <location>
        <position position="1"/>
    </location>
</feature>
<dbReference type="Pfam" id="PF03522">
    <property type="entry name" value="SLC12"/>
    <property type="match status" value="1"/>
</dbReference>
<dbReference type="GO" id="GO:0006811">
    <property type="term" value="P:monoatomic ion transport"/>
    <property type="evidence" value="ECO:0007669"/>
    <property type="project" value="InterPro"/>
</dbReference>
<protein>
    <submittedName>
        <fullName evidence="2">Solute carrier family 12 member 3</fullName>
    </submittedName>
</protein>
<evidence type="ECO:0000259" key="1">
    <source>
        <dbReference type="Pfam" id="PF03522"/>
    </source>
</evidence>
<dbReference type="Proteomes" id="UP000018936">
    <property type="component" value="Unassembled WGS sequence"/>
</dbReference>
<dbReference type="InterPro" id="IPR018491">
    <property type="entry name" value="SLC12_C"/>
</dbReference>